<proteinExistence type="predicted"/>
<dbReference type="SUPFAM" id="SSF56925">
    <property type="entry name" value="OMPA-like"/>
    <property type="match status" value="1"/>
</dbReference>
<sequence>MSDKKNIDRLFQEKFKDFEVAPNDALWDRINESLPNKKKKRRVIALWWQIGGVAAAIALLFTVGVTVFSSDDGNSQEFPIVNTEDVENKLEKNNPNNTSTHKNQNDLNVKDEKTTIVDSNLDSEQKSKVNDSENATSQKTNPSNQLTTPNNSNRKSNTVANTTNKETIHTTQKQKNTSSVADKATHVKVANQTKTPKSNLKTDSKTQLESETERKSAIKKSIEDTKTAVAENTRSKKLESETSNLETSKTNEAEPENSIIETLEQQTIENAIAENNETIDEEEKEDERSRWSIAPNVAPVYFNSLGQGSSLDKQFNENSKSSDVNMSYGIAGSYAISKKLKIRTGVNHVNLNQTTSDVFAFVGAETAARGIDASFNNIAFSSEDQQVSLMSAKMMNRSSTPELFNTKIAGKIDQRFGFIEIPLELEYRLLDTKFGINVIGGFSTFFLSENEIYADINGSTTSIGEANNINDTSFSANFGLGMDYSLSKQWNINLEPTFKYQINTFNNTTGDFKPFFIGLYTGLSYKF</sequence>
<feature type="transmembrane region" description="Helical" evidence="2">
    <location>
        <begin position="46"/>
        <end position="68"/>
    </location>
</feature>
<keyword evidence="2" id="KW-0472">Membrane</keyword>
<keyword evidence="2" id="KW-1133">Transmembrane helix</keyword>
<dbReference type="Proteomes" id="UP000199492">
    <property type="component" value="Unassembled WGS sequence"/>
</dbReference>
<evidence type="ECO:0000256" key="2">
    <source>
        <dbReference type="SAM" id="Phobius"/>
    </source>
</evidence>
<evidence type="ECO:0000313" key="4">
    <source>
        <dbReference type="Proteomes" id="UP000199492"/>
    </source>
</evidence>
<dbReference type="InterPro" id="IPR011250">
    <property type="entry name" value="OMP/PagP_B-barrel"/>
</dbReference>
<feature type="compositionally biased region" description="Polar residues" evidence="1">
    <location>
        <begin position="241"/>
        <end position="250"/>
    </location>
</feature>
<protein>
    <recommendedName>
        <fullName evidence="5">Outer membrane protein beta-barrel domain-containing protein</fullName>
    </recommendedName>
</protein>
<keyword evidence="4" id="KW-1185">Reference proteome</keyword>
<accession>A0A1G7WNL5</accession>
<dbReference type="RefSeq" id="WP_092465938.1">
    <property type="nucleotide sequence ID" value="NZ_FNCZ01000001.1"/>
</dbReference>
<name>A0A1G7WNL5_9FLAO</name>
<evidence type="ECO:0008006" key="5">
    <source>
        <dbReference type="Google" id="ProtNLM"/>
    </source>
</evidence>
<reference evidence="4" key="1">
    <citation type="submission" date="2016-10" db="EMBL/GenBank/DDBJ databases">
        <authorList>
            <person name="Varghese N."/>
            <person name="Submissions S."/>
        </authorList>
    </citation>
    <scope>NUCLEOTIDE SEQUENCE [LARGE SCALE GENOMIC DNA]</scope>
    <source>
        <strain evidence="4">DSM 15363</strain>
    </source>
</reference>
<evidence type="ECO:0000313" key="3">
    <source>
        <dbReference type="EMBL" id="SDG73458.1"/>
    </source>
</evidence>
<dbReference type="STRING" id="262004.SAMN04489796_101435"/>
<keyword evidence="2" id="KW-0812">Transmembrane</keyword>
<dbReference type="AlphaFoldDB" id="A0A1G7WNL5"/>
<feature type="region of interest" description="Disordered" evidence="1">
    <location>
        <begin position="90"/>
        <end position="256"/>
    </location>
</feature>
<organism evidence="3 4">
    <name type="scientific">Winogradskyella thalassocola</name>
    <dbReference type="NCBI Taxonomy" id="262004"/>
    <lineage>
        <taxon>Bacteria</taxon>
        <taxon>Pseudomonadati</taxon>
        <taxon>Bacteroidota</taxon>
        <taxon>Flavobacteriia</taxon>
        <taxon>Flavobacteriales</taxon>
        <taxon>Flavobacteriaceae</taxon>
        <taxon>Winogradskyella</taxon>
    </lineage>
</organism>
<feature type="compositionally biased region" description="Basic and acidic residues" evidence="1">
    <location>
        <begin position="200"/>
        <end position="226"/>
    </location>
</feature>
<feature type="compositionally biased region" description="Polar residues" evidence="1">
    <location>
        <begin position="93"/>
        <end position="107"/>
    </location>
</feature>
<feature type="compositionally biased region" description="Polar residues" evidence="1">
    <location>
        <begin position="132"/>
        <end position="180"/>
    </location>
</feature>
<evidence type="ECO:0000256" key="1">
    <source>
        <dbReference type="SAM" id="MobiDB-lite"/>
    </source>
</evidence>
<dbReference type="EMBL" id="FNCZ01000001">
    <property type="protein sequence ID" value="SDG73458.1"/>
    <property type="molecule type" value="Genomic_DNA"/>
</dbReference>
<dbReference type="OrthoDB" id="1113942at2"/>
<gene>
    <name evidence="3" type="ORF">SAMN04489796_101435</name>
</gene>
<feature type="compositionally biased region" description="Polar residues" evidence="1">
    <location>
        <begin position="190"/>
        <end position="199"/>
    </location>
</feature>